<feature type="compositionally biased region" description="Acidic residues" evidence="1">
    <location>
        <begin position="8"/>
        <end position="23"/>
    </location>
</feature>
<dbReference type="HOGENOM" id="CLU_2326194_0_0_1"/>
<dbReference type="GO" id="GO:0032154">
    <property type="term" value="C:cleavage furrow"/>
    <property type="evidence" value="ECO:0007669"/>
    <property type="project" value="TreeGrafter"/>
</dbReference>
<evidence type="ECO:0000256" key="1">
    <source>
        <dbReference type="SAM" id="MobiDB-lite"/>
    </source>
</evidence>
<dbReference type="PANTHER" id="PTHR15726">
    <property type="entry name" value="RAB11-FAMILY INTERACTING PROTEIN"/>
    <property type="match status" value="1"/>
</dbReference>
<protein>
    <submittedName>
        <fullName evidence="2">Uncharacterized protein</fullName>
    </submittedName>
</protein>
<dbReference type="PANTHER" id="PTHR15726:SF7">
    <property type="entry name" value="NUCLEAR FALLOUT, ISOFORM J"/>
    <property type="match status" value="1"/>
</dbReference>
<reference evidence="2" key="1">
    <citation type="submission" date="2025-08" db="UniProtKB">
        <authorList>
            <consortium name="Ensembl"/>
        </authorList>
    </citation>
    <scope>IDENTIFICATION</scope>
</reference>
<proteinExistence type="predicted"/>
<dbReference type="GO" id="GO:0032465">
    <property type="term" value="P:regulation of cytokinesis"/>
    <property type="evidence" value="ECO:0007669"/>
    <property type="project" value="TreeGrafter"/>
</dbReference>
<dbReference type="InterPro" id="IPR051977">
    <property type="entry name" value="Rab11-interacting_regulator"/>
</dbReference>
<name>S4RQY3_PETMA</name>
<dbReference type="GO" id="GO:0030139">
    <property type="term" value="C:endocytic vesicle"/>
    <property type="evidence" value="ECO:0007669"/>
    <property type="project" value="TreeGrafter"/>
</dbReference>
<dbReference type="Ensembl" id="ENSPMAT00000007653.1">
    <property type="protein sequence ID" value="ENSPMAP00000007619.1"/>
    <property type="gene ID" value="ENSPMAG00000006914.1"/>
</dbReference>
<evidence type="ECO:0000313" key="2">
    <source>
        <dbReference type="Ensembl" id="ENSPMAP00000007619.1"/>
    </source>
</evidence>
<dbReference type="GO" id="GO:0030496">
    <property type="term" value="C:midbody"/>
    <property type="evidence" value="ECO:0007669"/>
    <property type="project" value="TreeGrafter"/>
</dbReference>
<accession>S4RQY3</accession>
<dbReference type="GO" id="GO:0055038">
    <property type="term" value="C:recycling endosome membrane"/>
    <property type="evidence" value="ECO:0007669"/>
    <property type="project" value="TreeGrafter"/>
</dbReference>
<reference evidence="2" key="2">
    <citation type="submission" date="2025-09" db="UniProtKB">
        <authorList>
            <consortium name="Ensembl"/>
        </authorList>
    </citation>
    <scope>IDENTIFICATION</scope>
</reference>
<dbReference type="GO" id="GO:0032456">
    <property type="term" value="P:endocytic recycling"/>
    <property type="evidence" value="ECO:0007669"/>
    <property type="project" value="TreeGrafter"/>
</dbReference>
<organism evidence="2">
    <name type="scientific">Petromyzon marinus</name>
    <name type="common">Sea lamprey</name>
    <dbReference type="NCBI Taxonomy" id="7757"/>
    <lineage>
        <taxon>Eukaryota</taxon>
        <taxon>Metazoa</taxon>
        <taxon>Chordata</taxon>
        <taxon>Craniata</taxon>
        <taxon>Vertebrata</taxon>
        <taxon>Cyclostomata</taxon>
        <taxon>Hyperoartia</taxon>
        <taxon>Petromyzontiformes</taxon>
        <taxon>Petromyzontidae</taxon>
        <taxon>Petromyzon</taxon>
    </lineage>
</organism>
<feature type="region of interest" description="Disordered" evidence="1">
    <location>
        <begin position="1"/>
        <end position="55"/>
    </location>
</feature>
<sequence length="99" mass="10973">SALSLMSAEEEFEDYGEGDETDLTENNGCVDKTTETNGFGKPLPPPPSCSANNSPKKYPHLLTQEALHNYCLSCARKMDQLNSLDTRLRKLEVNRSATH</sequence>
<dbReference type="STRING" id="7757.ENSPMAP00000007619"/>
<dbReference type="AlphaFoldDB" id="S4RQY3"/>